<dbReference type="AlphaFoldDB" id="A0A218NME1"/>
<gene>
    <name evidence="2" type="ORF">Mia14_0311</name>
</gene>
<proteinExistence type="predicted"/>
<name>A0A218NME1_9ARCH</name>
<evidence type="ECO:0000313" key="3">
    <source>
        <dbReference type="Proteomes" id="UP000197679"/>
    </source>
</evidence>
<protein>
    <submittedName>
        <fullName evidence="2">Uncharacterized protein</fullName>
    </submittedName>
</protein>
<evidence type="ECO:0000256" key="1">
    <source>
        <dbReference type="SAM" id="MobiDB-lite"/>
    </source>
</evidence>
<sequence length="74" mass="8952">MFSKLKHDSKDKPLDNEELYFEYKSSDGTIRKYRIISERDENKIIQKGIKMLKRQSREEIEKGEDDNTLRKDDK</sequence>
<evidence type="ECO:0000313" key="2">
    <source>
        <dbReference type="EMBL" id="ASI13638.1"/>
    </source>
</evidence>
<dbReference type="EMBL" id="CP019964">
    <property type="protein sequence ID" value="ASI13638.1"/>
    <property type="molecule type" value="Genomic_DNA"/>
</dbReference>
<accession>A0A218NME1</accession>
<dbReference type="Proteomes" id="UP000197679">
    <property type="component" value="Chromosome"/>
</dbReference>
<dbReference type="KEGG" id="marh:Mia14_0311"/>
<organism evidence="2 3">
    <name type="scientific">Candidatus Mancarchaeum acidiphilum</name>
    <dbReference type="NCBI Taxonomy" id="1920749"/>
    <lineage>
        <taxon>Archaea</taxon>
        <taxon>Candidatus Micrarchaeota</taxon>
        <taxon>Candidatus Mancarchaeum</taxon>
    </lineage>
</organism>
<reference evidence="2 3" key="1">
    <citation type="journal article" date="2017" name="Nat. Commun.">
        <title>'ARMAN' archaea depend on association with euryarchaeal host in culture and in situ.</title>
        <authorList>
            <person name="Golyshina O."/>
            <person name="Toshchakov S."/>
            <person name="Makarova K."/>
            <person name="Gavrilov S."/>
            <person name="Korzhenkov A."/>
            <person name="La Cono V."/>
            <person name="Arcadi E."/>
            <person name="Nechitaylo T."/>
            <person name="Ferrer M."/>
            <person name="Kublanov I."/>
            <person name="Wolf Y."/>
            <person name="Yakimov M."/>
            <person name="Golyshin P."/>
            <person name="Slesarev A."/>
            <person name="Kozyavkin S."/>
        </authorList>
    </citation>
    <scope>NUCLEOTIDE SEQUENCE [LARGE SCALE GENOMIC DNA]</scope>
    <source>
        <strain evidence="2 3">Mia14</strain>
    </source>
</reference>
<keyword evidence="3" id="KW-1185">Reference proteome</keyword>
<dbReference type="GeneID" id="33313869"/>
<feature type="region of interest" description="Disordered" evidence="1">
    <location>
        <begin position="55"/>
        <end position="74"/>
    </location>
</feature>
<dbReference type="RefSeq" id="WP_088819802.1">
    <property type="nucleotide sequence ID" value="NZ_CP019964.1"/>
</dbReference>